<reference evidence="1 2" key="1">
    <citation type="submission" date="2017-10" db="EMBL/GenBank/DDBJ databases">
        <title>A large-scale comparative metagenomic study reveals the eutrophication-driven functional interactions in six Microcystis-epibionts communities.</title>
        <authorList>
            <person name="Li Q."/>
            <person name="Lin F."/>
        </authorList>
    </citation>
    <scope>NUCLEOTIDE SEQUENCE [LARGE SCALE GENOMIC DNA]</scope>
    <source>
        <strain evidence="1">TW10</strain>
    </source>
</reference>
<evidence type="ECO:0000313" key="2">
    <source>
        <dbReference type="Proteomes" id="UP000257002"/>
    </source>
</evidence>
<evidence type="ECO:0000313" key="1">
    <source>
        <dbReference type="EMBL" id="REJ47649.1"/>
    </source>
</evidence>
<name>A0A3E0LJD9_9CHRO</name>
<protein>
    <submittedName>
        <fullName evidence="1">Uncharacterized protein</fullName>
    </submittedName>
</protein>
<dbReference type="Proteomes" id="UP000257002">
    <property type="component" value="Unassembled WGS sequence"/>
</dbReference>
<proteinExistence type="predicted"/>
<dbReference type="AlphaFoldDB" id="A0A3E0LJD9"/>
<comment type="caution">
    <text evidence="1">The sequence shown here is derived from an EMBL/GenBank/DDBJ whole genome shotgun (WGS) entry which is preliminary data.</text>
</comment>
<gene>
    <name evidence="1" type="ORF">DWQ51_20285</name>
</gene>
<accession>A0A3E0LJD9</accession>
<sequence length="74" mass="8932">MCLETGERFFAPETVERLQKIIWEDKQPRRIKKSRSPGYEKSFMSKLMCSCRPPLGYKFTGNGLCGRSRWRWWR</sequence>
<dbReference type="EMBL" id="QQWD01000032">
    <property type="protein sequence ID" value="REJ47649.1"/>
    <property type="molecule type" value="Genomic_DNA"/>
</dbReference>
<organism evidence="1 2">
    <name type="scientific">Microcystis wesenbergii TW10</name>
    <dbReference type="NCBI Taxonomy" id="2060474"/>
    <lineage>
        <taxon>Bacteria</taxon>
        <taxon>Bacillati</taxon>
        <taxon>Cyanobacteriota</taxon>
        <taxon>Cyanophyceae</taxon>
        <taxon>Oscillatoriophycideae</taxon>
        <taxon>Chroococcales</taxon>
        <taxon>Microcystaceae</taxon>
        <taxon>Microcystis</taxon>
    </lineage>
</organism>